<feature type="coiled-coil region" evidence="2">
    <location>
        <begin position="621"/>
        <end position="655"/>
    </location>
</feature>
<dbReference type="PANTHER" id="PTHR31631">
    <property type="entry name" value="PROTEIN NETWORKED 2D"/>
    <property type="match status" value="1"/>
</dbReference>
<reference evidence="5" key="2">
    <citation type="submission" date="2017-06" db="EMBL/GenBank/DDBJ databases">
        <title>WGS assembly of Brachypodium distachyon.</title>
        <authorList>
            <consortium name="The International Brachypodium Initiative"/>
            <person name="Lucas S."/>
            <person name="Harmon-Smith M."/>
            <person name="Lail K."/>
            <person name="Tice H."/>
            <person name="Grimwood J."/>
            <person name="Bruce D."/>
            <person name="Barry K."/>
            <person name="Shu S."/>
            <person name="Lindquist E."/>
            <person name="Wang M."/>
            <person name="Pitluck S."/>
            <person name="Vogel J.P."/>
            <person name="Garvin D.F."/>
            <person name="Mockler T.C."/>
            <person name="Schmutz J."/>
            <person name="Rokhsar D."/>
            <person name="Bevan M.W."/>
        </authorList>
    </citation>
    <scope>NUCLEOTIDE SEQUENCE</scope>
    <source>
        <strain evidence="5">Bd21</strain>
    </source>
</reference>
<feature type="coiled-coil region" evidence="2">
    <location>
        <begin position="347"/>
        <end position="426"/>
    </location>
</feature>
<feature type="compositionally biased region" description="Basic residues" evidence="3">
    <location>
        <begin position="672"/>
        <end position="684"/>
    </location>
</feature>
<dbReference type="InterPro" id="IPR056888">
    <property type="entry name" value="NET2A-D/KIP1-like_dom"/>
</dbReference>
<dbReference type="OrthoDB" id="616075at2759"/>
<dbReference type="ExpressionAtlas" id="A0A2K2DHF2">
    <property type="expression patterns" value="baseline"/>
</dbReference>
<evidence type="ECO:0000256" key="3">
    <source>
        <dbReference type="SAM" id="MobiDB-lite"/>
    </source>
</evidence>
<feature type="compositionally biased region" description="Basic and acidic residues" evidence="3">
    <location>
        <begin position="482"/>
        <end position="531"/>
    </location>
</feature>
<gene>
    <name evidence="5" type="ORF">BRADI_2g62620v3</name>
</gene>
<dbReference type="Gramene" id="PNT73703">
    <property type="protein sequence ID" value="PNT73703"/>
    <property type="gene ID" value="BRADI_2g62620v3"/>
</dbReference>
<dbReference type="STRING" id="15368.A0A2K2DHF2"/>
<evidence type="ECO:0000256" key="1">
    <source>
        <dbReference type="ARBA" id="ARBA00023054"/>
    </source>
</evidence>
<feature type="region of interest" description="Disordered" evidence="3">
    <location>
        <begin position="660"/>
        <end position="684"/>
    </location>
</feature>
<feature type="compositionally biased region" description="Low complexity" evidence="3">
    <location>
        <begin position="532"/>
        <end position="555"/>
    </location>
</feature>
<dbReference type="Proteomes" id="UP000008810">
    <property type="component" value="Chromosome 2"/>
</dbReference>
<reference evidence="5 6" key="1">
    <citation type="journal article" date="2010" name="Nature">
        <title>Genome sequencing and analysis of the model grass Brachypodium distachyon.</title>
        <authorList>
            <consortium name="International Brachypodium Initiative"/>
        </authorList>
    </citation>
    <scope>NUCLEOTIDE SEQUENCE [LARGE SCALE GENOMIC DNA]</scope>
    <source>
        <strain evidence="5 6">Bd21</strain>
    </source>
</reference>
<evidence type="ECO:0000313" key="7">
    <source>
        <dbReference type="Proteomes" id="UP000008810"/>
    </source>
</evidence>
<dbReference type="GO" id="GO:0003779">
    <property type="term" value="F:actin binding"/>
    <property type="evidence" value="ECO:0007669"/>
    <property type="project" value="InterPro"/>
</dbReference>
<dbReference type="FunCoup" id="A0A2K2DHF2">
    <property type="interactions" value="24"/>
</dbReference>
<reference evidence="6" key="3">
    <citation type="submission" date="2018-08" db="UniProtKB">
        <authorList>
            <consortium name="EnsemblPlants"/>
        </authorList>
    </citation>
    <scope>IDENTIFICATION</scope>
    <source>
        <strain evidence="6">cv. Bd21</strain>
    </source>
</reference>
<dbReference type="AlphaFoldDB" id="A0A2K2DHF2"/>
<sequence length="971" mass="109530">MLQRAASNAYSWWWASHIRTKQSKWLDNHLQAIVFTTGQCNFKNLDMEHRVKCMLLLLGEEADSFSKRAEMYYKRRPEVITQVEEVYRAYRGLADRYDIMSGELHKANHTIATAFPDQVQYAMLEEEDDNIPKAFTPVDPRKIHKSTVDGLMKKKKKGDDPGGVGGAKDTAAPIINKENAREEISRLQKAILVMQTEKEFIKNSYESGIAKYWDLEKEINEMQGQVCHFQDKFDESAVIEDDEARALMTATALKSCEDTILRLQEQRKTSANQALDESERVKVLREKLKPILNEHGKSLPDLSDKSLRKNHVTEMGDVYHVKLGELEMETIVGKIKEHFERDCNISMSDITEQIDELVNKVVDLELMVSSQTSQIDRMRRENDELENTVKSLEEENPDLVSGSSELDEKLKQVEEELIRVQALESSFHKDESTVRSNFTEAISRFSDFSDMLQSPVCEHQAGAMHTSEEAHPSEPCTPDCDDGIKEEEGPQEQNEEKKDTVMADHSSEEAHEPHAVPASHDHTAAPDDVANKTEAAAAAEAAASSDTSADGSKSSDNGQDNKILRPGSLARLRHISSDNQGEEQEGANKQGSVDGAGDMKKLQERLMDGLEDKEKVLLTEYTSLLEDYKDAKRRLLEVEKKNQECLNEIKSLRDQLLGDKERNCSSGERPGRGHRRTPSYGYHQRRHSLSSISKLIRMGSAVQEAAGNNESNDADSGLEDMRLPTIAEVEKPSPLEEKFRRDIDTLLEENLEFWMKFSSSLQRVQEFQSKYDDLQRVTVADNSDGEKKLRALKTEVQVWSEQNAMLRGELQCRFTSLCDIQEEITAALENQEAGEKEEEEEEEGAPRFTSYSAGKFQGEVLNMQQENNRVSDELQSGLDHVKTLQSEIEKKLNVGLSSSSLASGSAEESLDPNASAVVVLARVPSKAKVPLQSFLFPTKAKKPSLFARVTPAMLHKQQVDMKFLARLPRPM</sequence>
<evidence type="ECO:0000313" key="6">
    <source>
        <dbReference type="EnsemblPlants" id="PNT73703"/>
    </source>
</evidence>
<dbReference type="EMBL" id="CM000881">
    <property type="protein sequence ID" value="PNT73703.1"/>
    <property type="molecule type" value="Genomic_DNA"/>
</dbReference>
<dbReference type="EnsemblPlants" id="PNT73703">
    <property type="protein sequence ID" value="PNT73703"/>
    <property type="gene ID" value="BRADI_2g62620v3"/>
</dbReference>
<dbReference type="Pfam" id="PF25014">
    <property type="entry name" value="NET2A"/>
    <property type="match status" value="1"/>
</dbReference>
<evidence type="ECO:0000259" key="4">
    <source>
        <dbReference type="PROSITE" id="PS51774"/>
    </source>
</evidence>
<keyword evidence="7" id="KW-1185">Reference proteome</keyword>
<dbReference type="Pfam" id="PF24918">
    <property type="entry name" value="NET2A_C"/>
    <property type="match status" value="1"/>
</dbReference>
<dbReference type="PANTHER" id="PTHR31631:SF5">
    <property type="entry name" value="OS01G0976500 PROTEIN"/>
    <property type="match status" value="1"/>
</dbReference>
<organism evidence="5">
    <name type="scientific">Brachypodium distachyon</name>
    <name type="common">Purple false brome</name>
    <name type="synonym">Trachynia distachya</name>
    <dbReference type="NCBI Taxonomy" id="15368"/>
    <lineage>
        <taxon>Eukaryota</taxon>
        <taxon>Viridiplantae</taxon>
        <taxon>Streptophyta</taxon>
        <taxon>Embryophyta</taxon>
        <taxon>Tracheophyta</taxon>
        <taxon>Spermatophyta</taxon>
        <taxon>Magnoliopsida</taxon>
        <taxon>Liliopsida</taxon>
        <taxon>Poales</taxon>
        <taxon>Poaceae</taxon>
        <taxon>BOP clade</taxon>
        <taxon>Pooideae</taxon>
        <taxon>Stipodae</taxon>
        <taxon>Brachypodieae</taxon>
        <taxon>Brachypodium</taxon>
    </lineage>
</organism>
<dbReference type="InParanoid" id="A0A2K2DHF2"/>
<keyword evidence="1 2" id="KW-0175">Coiled coil</keyword>
<protein>
    <recommendedName>
        <fullName evidence="4">NAB domain-containing protein</fullName>
    </recommendedName>
</protein>
<feature type="domain" description="NAB" evidence="4">
    <location>
        <begin position="10"/>
        <end position="104"/>
    </location>
</feature>
<name>A0A2K2DHF2_BRADI</name>
<evidence type="ECO:0000256" key="2">
    <source>
        <dbReference type="SAM" id="Coils"/>
    </source>
</evidence>
<dbReference type="InterPro" id="IPR011684">
    <property type="entry name" value="NAB"/>
</dbReference>
<dbReference type="Pfam" id="PF07765">
    <property type="entry name" value="KIP1"/>
    <property type="match status" value="1"/>
</dbReference>
<feature type="region of interest" description="Disordered" evidence="3">
    <location>
        <begin position="829"/>
        <end position="849"/>
    </location>
</feature>
<accession>A0A2K2DHF2</accession>
<dbReference type="InterPro" id="IPR056889">
    <property type="entry name" value="NET2A-D/KIP1-like_C"/>
</dbReference>
<feature type="region of interest" description="Disordered" evidence="3">
    <location>
        <begin position="461"/>
        <end position="600"/>
    </location>
</feature>
<dbReference type="PROSITE" id="PS51774">
    <property type="entry name" value="NAB"/>
    <property type="match status" value="1"/>
</dbReference>
<evidence type="ECO:0000313" key="5">
    <source>
        <dbReference type="EMBL" id="PNT73703.1"/>
    </source>
</evidence>
<proteinExistence type="predicted"/>